<accession>A0A518B2R8</accession>
<dbReference type="Proteomes" id="UP000317093">
    <property type="component" value="Chromosome"/>
</dbReference>
<name>A0A518B2R8_9BACT</name>
<feature type="region of interest" description="Disordered" evidence="1">
    <location>
        <begin position="1"/>
        <end position="23"/>
    </location>
</feature>
<gene>
    <name evidence="2" type="ORF">Pan216_21310</name>
</gene>
<evidence type="ECO:0000256" key="1">
    <source>
        <dbReference type="SAM" id="MobiDB-lite"/>
    </source>
</evidence>
<evidence type="ECO:0000313" key="3">
    <source>
        <dbReference type="Proteomes" id="UP000317093"/>
    </source>
</evidence>
<dbReference type="KEGG" id="knv:Pan216_21310"/>
<organism evidence="2 3">
    <name type="scientific">Kolteria novifilia</name>
    <dbReference type="NCBI Taxonomy" id="2527975"/>
    <lineage>
        <taxon>Bacteria</taxon>
        <taxon>Pseudomonadati</taxon>
        <taxon>Planctomycetota</taxon>
        <taxon>Planctomycetia</taxon>
        <taxon>Kolteriales</taxon>
        <taxon>Kolteriaceae</taxon>
        <taxon>Kolteria</taxon>
    </lineage>
</organism>
<reference evidence="2 3" key="1">
    <citation type="submission" date="2019-02" db="EMBL/GenBank/DDBJ databases">
        <title>Deep-cultivation of Planctomycetes and their phenomic and genomic characterization uncovers novel biology.</title>
        <authorList>
            <person name="Wiegand S."/>
            <person name="Jogler M."/>
            <person name="Boedeker C."/>
            <person name="Pinto D."/>
            <person name="Vollmers J."/>
            <person name="Rivas-Marin E."/>
            <person name="Kohn T."/>
            <person name="Peeters S.H."/>
            <person name="Heuer A."/>
            <person name="Rast P."/>
            <person name="Oberbeckmann S."/>
            <person name="Bunk B."/>
            <person name="Jeske O."/>
            <person name="Meyerdierks A."/>
            <person name="Storesund J.E."/>
            <person name="Kallscheuer N."/>
            <person name="Luecker S."/>
            <person name="Lage O.M."/>
            <person name="Pohl T."/>
            <person name="Merkel B.J."/>
            <person name="Hornburger P."/>
            <person name="Mueller R.-W."/>
            <person name="Bruemmer F."/>
            <person name="Labrenz M."/>
            <person name="Spormann A.M."/>
            <person name="Op den Camp H."/>
            <person name="Overmann J."/>
            <person name="Amann R."/>
            <person name="Jetten M.S.M."/>
            <person name="Mascher T."/>
            <person name="Medema M.H."/>
            <person name="Devos D.P."/>
            <person name="Kaster A.-K."/>
            <person name="Ovreas L."/>
            <person name="Rohde M."/>
            <person name="Galperin M.Y."/>
            <person name="Jogler C."/>
        </authorList>
    </citation>
    <scope>NUCLEOTIDE SEQUENCE [LARGE SCALE GENOMIC DNA]</scope>
    <source>
        <strain evidence="2 3">Pan216</strain>
    </source>
</reference>
<keyword evidence="3" id="KW-1185">Reference proteome</keyword>
<dbReference type="EMBL" id="CP036279">
    <property type="protein sequence ID" value="QDU61277.1"/>
    <property type="molecule type" value="Genomic_DNA"/>
</dbReference>
<protein>
    <submittedName>
        <fullName evidence="2">Uncharacterized protein</fullName>
    </submittedName>
</protein>
<proteinExistence type="predicted"/>
<dbReference type="AlphaFoldDB" id="A0A518B2R8"/>
<sequence length="65" mass="7288">MMAKSGTRTKREPRPAPEPSESAPVWFAQLVEGLEDNDLELAAEAQKQLRRLGWECKRTNPGLPV</sequence>
<evidence type="ECO:0000313" key="2">
    <source>
        <dbReference type="EMBL" id="QDU61277.1"/>
    </source>
</evidence>